<dbReference type="Proteomes" id="UP000466632">
    <property type="component" value="Chromosome"/>
</dbReference>
<accession>A0A7I7NU63</accession>
<reference evidence="1 2" key="1">
    <citation type="journal article" date="2019" name="Emerg. Microbes Infect.">
        <title>Comprehensive subspecies identification of 175 nontuberculous mycobacteria species based on 7547 genomic profiles.</title>
        <authorList>
            <person name="Matsumoto Y."/>
            <person name="Kinjo T."/>
            <person name="Motooka D."/>
            <person name="Nabeya D."/>
            <person name="Jung N."/>
            <person name="Uechi K."/>
            <person name="Horii T."/>
            <person name="Iida T."/>
            <person name="Fujita J."/>
            <person name="Nakamura S."/>
        </authorList>
    </citation>
    <scope>NUCLEOTIDE SEQUENCE [LARGE SCALE GENOMIC DNA]</scope>
    <source>
        <strain evidence="1 2">JCM 16018</strain>
    </source>
</reference>
<proteinExistence type="predicted"/>
<dbReference type="AlphaFoldDB" id="A0A7I7NU63"/>
<keyword evidence="2" id="KW-1185">Reference proteome</keyword>
<gene>
    <name evidence="1" type="ORF">MSEO_05900</name>
</gene>
<dbReference type="KEGG" id="mseo:MSEO_05900"/>
<name>A0A7I7NU63_9MYCO</name>
<evidence type="ECO:0000313" key="2">
    <source>
        <dbReference type="Proteomes" id="UP000466632"/>
    </source>
</evidence>
<protein>
    <submittedName>
        <fullName evidence="1">Uncharacterized protein</fullName>
    </submittedName>
</protein>
<organism evidence="1 2">
    <name type="scientific">Mycobacterium seoulense</name>
    <dbReference type="NCBI Taxonomy" id="386911"/>
    <lineage>
        <taxon>Bacteria</taxon>
        <taxon>Bacillati</taxon>
        <taxon>Actinomycetota</taxon>
        <taxon>Actinomycetes</taxon>
        <taxon>Mycobacteriales</taxon>
        <taxon>Mycobacteriaceae</taxon>
        <taxon>Mycobacterium</taxon>
    </lineage>
</organism>
<dbReference type="EMBL" id="AP022582">
    <property type="protein sequence ID" value="BBY00091.1"/>
    <property type="molecule type" value="Genomic_DNA"/>
</dbReference>
<sequence>MSRARPIDRAAPPVLRAAISQVARRARPPVSPAATSSEWLRRLAGLPGRLRGAAGRARPDPLREGAFDLLVLALERAAVLLAMTARVVASTSSTPPATLVTVWVVSHLAAWRGCRVSRVDKR</sequence>
<evidence type="ECO:0000313" key="1">
    <source>
        <dbReference type="EMBL" id="BBY00091.1"/>
    </source>
</evidence>